<evidence type="ECO:0000256" key="2">
    <source>
        <dbReference type="ARBA" id="ARBA00007783"/>
    </source>
</evidence>
<evidence type="ECO:0000256" key="8">
    <source>
        <dbReference type="ARBA" id="ARBA00023136"/>
    </source>
</evidence>
<dbReference type="GO" id="GO:0015774">
    <property type="term" value="P:polysaccharide transport"/>
    <property type="evidence" value="ECO:0007669"/>
    <property type="project" value="UniProtKB-KW"/>
</dbReference>
<dbReference type="PANTHER" id="PTHR30413">
    <property type="entry name" value="INNER MEMBRANE TRANSPORT PERMEASE"/>
    <property type="match status" value="1"/>
</dbReference>
<evidence type="ECO:0000256" key="7">
    <source>
        <dbReference type="ARBA" id="ARBA00023047"/>
    </source>
</evidence>
<keyword evidence="3 9" id="KW-0813">Transport</keyword>
<keyword evidence="5 9" id="KW-0812">Transmembrane</keyword>
<sequence length="280" mass="31084">MTGAGGQRVLVSHAGQSFAQRLAALGRDVKHAIGMRELWLFLGWRDVRRLYQRSVLGPLWLTLSMGVMVGGLGVLYSQIFGMDISTYLPFLATGLILWGFIGSAINNACTVFTSAASSVRQIHLPLMVYVLQFAWAQLITFAHNLLIFVVVAVIFQLNPGWSGLLFLPAMLLILLNVIFCAMILGPFSARFRDMPMIVQSITQVAFFMTPIIWSATQLPERAVFVHFNPFYHFIEIARDPLLGGTGTVENWVVVGILTAVMGVVATLFLARFRARIAYWA</sequence>
<keyword evidence="7" id="KW-0762">Sugar transport</keyword>
<feature type="transmembrane region" description="Helical" evidence="9">
    <location>
        <begin position="251"/>
        <end position="270"/>
    </location>
</feature>
<dbReference type="GO" id="GO:0005886">
    <property type="term" value="C:plasma membrane"/>
    <property type="evidence" value="ECO:0007669"/>
    <property type="project" value="UniProtKB-SubCell"/>
</dbReference>
<dbReference type="InterPro" id="IPR013525">
    <property type="entry name" value="ABC2_TM"/>
</dbReference>
<evidence type="ECO:0000256" key="3">
    <source>
        <dbReference type="ARBA" id="ARBA00022448"/>
    </source>
</evidence>
<dbReference type="Pfam" id="PF01061">
    <property type="entry name" value="ABC2_membrane"/>
    <property type="match status" value="1"/>
</dbReference>
<organism evidence="11">
    <name type="scientific">Aureimonas altamirensis</name>
    <dbReference type="NCBI Taxonomy" id="370622"/>
    <lineage>
        <taxon>Bacteria</taxon>
        <taxon>Pseudomonadati</taxon>
        <taxon>Pseudomonadota</taxon>
        <taxon>Alphaproteobacteria</taxon>
        <taxon>Hyphomicrobiales</taxon>
        <taxon>Aurantimonadaceae</taxon>
        <taxon>Aureimonas</taxon>
    </lineage>
</organism>
<name>A0A0P0YVB4_9HYPH</name>
<evidence type="ECO:0000256" key="4">
    <source>
        <dbReference type="ARBA" id="ARBA00022475"/>
    </source>
</evidence>
<keyword evidence="6 9" id="KW-1133">Transmembrane helix</keyword>
<keyword evidence="7" id="KW-0625">Polysaccharide transport</keyword>
<keyword evidence="8 9" id="KW-0472">Membrane</keyword>
<evidence type="ECO:0000256" key="1">
    <source>
        <dbReference type="ARBA" id="ARBA00004651"/>
    </source>
</evidence>
<evidence type="ECO:0000256" key="5">
    <source>
        <dbReference type="ARBA" id="ARBA00022692"/>
    </source>
</evidence>
<dbReference type="GO" id="GO:0015920">
    <property type="term" value="P:lipopolysaccharide transport"/>
    <property type="evidence" value="ECO:0007669"/>
    <property type="project" value="TreeGrafter"/>
</dbReference>
<feature type="transmembrane region" description="Helical" evidence="9">
    <location>
        <begin position="55"/>
        <end position="75"/>
    </location>
</feature>
<feature type="domain" description="ABC transmembrane type-2" evidence="10">
    <location>
        <begin position="56"/>
        <end position="272"/>
    </location>
</feature>
<comment type="similarity">
    <text evidence="2 9">Belongs to the ABC-2 integral membrane protein family.</text>
</comment>
<reference evidence="11" key="1">
    <citation type="journal article" date="2015" name="Proc. Natl. Acad. Sci. U.S.A.">
        <title>Bacterial clade with the ribosomal RNA operon on a small plasmid rather than the chromosome.</title>
        <authorList>
            <person name="Anda M."/>
            <person name="Ohtsubo Y."/>
            <person name="Okubo T."/>
            <person name="Sugawara M."/>
            <person name="Nagata Y."/>
            <person name="Tsuda M."/>
            <person name="Minamisawa K."/>
            <person name="Mitsui H."/>
        </authorList>
    </citation>
    <scope>NUCLEOTIDE SEQUENCE</scope>
    <source>
        <strain evidence="11">DSM 21988</strain>
    </source>
</reference>
<feature type="transmembrane region" description="Helical" evidence="9">
    <location>
        <begin position="87"/>
        <end position="105"/>
    </location>
</feature>
<feature type="transmembrane region" description="Helical" evidence="9">
    <location>
        <begin position="126"/>
        <end position="155"/>
    </location>
</feature>
<evidence type="ECO:0000313" key="11">
    <source>
        <dbReference type="EMBL" id="BAT25336.1"/>
    </source>
</evidence>
<dbReference type="GO" id="GO:0140359">
    <property type="term" value="F:ABC-type transporter activity"/>
    <property type="evidence" value="ECO:0007669"/>
    <property type="project" value="InterPro"/>
</dbReference>
<dbReference type="PANTHER" id="PTHR30413:SF10">
    <property type="entry name" value="CAPSULE POLYSACCHARIDE EXPORT INNER-MEMBRANE PROTEIN CTRC"/>
    <property type="match status" value="1"/>
</dbReference>
<evidence type="ECO:0000256" key="6">
    <source>
        <dbReference type="ARBA" id="ARBA00022989"/>
    </source>
</evidence>
<feature type="transmembrane region" description="Helical" evidence="9">
    <location>
        <begin position="196"/>
        <end position="215"/>
    </location>
</feature>
<dbReference type="PROSITE" id="PS51012">
    <property type="entry name" value="ABC_TM2"/>
    <property type="match status" value="1"/>
</dbReference>
<evidence type="ECO:0000259" key="10">
    <source>
        <dbReference type="PROSITE" id="PS51012"/>
    </source>
</evidence>
<dbReference type="EMBL" id="LC066369">
    <property type="protein sequence ID" value="BAT25336.1"/>
    <property type="molecule type" value="Genomic_DNA"/>
</dbReference>
<feature type="transmembrane region" description="Helical" evidence="9">
    <location>
        <begin position="161"/>
        <end position="184"/>
    </location>
</feature>
<accession>A0A0P0YVB4</accession>
<keyword evidence="4 9" id="KW-1003">Cell membrane</keyword>
<evidence type="ECO:0000256" key="9">
    <source>
        <dbReference type="RuleBase" id="RU361157"/>
    </source>
</evidence>
<comment type="subcellular location">
    <subcellularLocation>
        <location evidence="9">Cell inner membrane</location>
        <topology evidence="9">Multi-pass membrane protein</topology>
    </subcellularLocation>
    <subcellularLocation>
        <location evidence="1">Cell membrane</location>
        <topology evidence="1">Multi-pass membrane protein</topology>
    </subcellularLocation>
</comment>
<dbReference type="InterPro" id="IPR047817">
    <property type="entry name" value="ABC2_TM_bact-type"/>
</dbReference>
<proteinExistence type="inferred from homology"/>
<dbReference type="AlphaFoldDB" id="A0A0P0YVB4"/>
<protein>
    <recommendedName>
        <fullName evidence="9">Transport permease protein</fullName>
    </recommendedName>
</protein>
<dbReference type="RefSeq" id="WP_060610469.1">
    <property type="nucleotide sequence ID" value="NZ_BBWQ01000025.1"/>
</dbReference>